<dbReference type="VEuPathDB" id="FungiDB:TSTA_018130"/>
<evidence type="ECO:0000256" key="5">
    <source>
        <dbReference type="ARBA" id="ARBA00023004"/>
    </source>
</evidence>
<organism evidence="8 9">
    <name type="scientific">Talaromyces stipitatus (strain ATCC 10500 / CBS 375.48 / QM 6759 / NRRL 1006)</name>
    <name type="common">Penicillium stipitatum</name>
    <dbReference type="NCBI Taxonomy" id="441959"/>
    <lineage>
        <taxon>Eukaryota</taxon>
        <taxon>Fungi</taxon>
        <taxon>Dikarya</taxon>
        <taxon>Ascomycota</taxon>
        <taxon>Pezizomycotina</taxon>
        <taxon>Eurotiomycetes</taxon>
        <taxon>Eurotiomycetidae</taxon>
        <taxon>Eurotiales</taxon>
        <taxon>Trichocomaceae</taxon>
        <taxon>Talaromyces</taxon>
        <taxon>Talaromyces sect. Talaromyces</taxon>
    </lineage>
</organism>
<dbReference type="eggNOG" id="KOG0157">
    <property type="taxonomic scope" value="Eukaryota"/>
</dbReference>
<dbReference type="InParanoid" id="B8MGJ0"/>
<accession>B8MGJ0</accession>
<dbReference type="Proteomes" id="UP000001745">
    <property type="component" value="Unassembled WGS sequence"/>
</dbReference>
<gene>
    <name evidence="8" type="ORF">TSTA_018130</name>
</gene>
<name>B8MGJ0_TALSN</name>
<keyword evidence="3 7" id="KW-0479">Metal-binding</keyword>
<dbReference type="GO" id="GO:0020037">
    <property type="term" value="F:heme binding"/>
    <property type="evidence" value="ECO:0007669"/>
    <property type="project" value="InterPro"/>
</dbReference>
<dbReference type="InterPro" id="IPR047146">
    <property type="entry name" value="Cyt_P450_E_CYP52_fungi"/>
</dbReference>
<evidence type="ECO:0000256" key="7">
    <source>
        <dbReference type="RuleBase" id="RU000461"/>
    </source>
</evidence>
<sequence>MPPKHYYQSERLIGWGLLKENFHNSRKKKILTAERVRFEEYGYTFSSTLTWVFGERRHSSHSLGREFSAPMEHNGSIDAVCCDQALRDLRSQILIYLRDMSENFSVLFLTINRCRAFVDTFDYAQRGLIDRTPYGAFLPLYRNKHFDTSVRICHQWMDNFVHKNLEYRAQARHGKQSDGYNVLEELSRKSRSAKDLRDQLLCVLLAGRDTTAGLISNVFYFLACHKSVSQHLQSEVASLQGCPPSLEEIKQMKYLSNVMNECLRLYPLEHSNVRIANIDTILPVGGGPGSESPPLIGKGQIVMYNVYSMHRRKEIYGLDADYFRPERWEKPRLGWVFLPFNRGPRICIGLELELQMIESRRLERRPLACKAYDVEILRDILRSFEVGRHPNNESWLLYRGKCILDGFTRRPAMSNIMCVHFPREHNITICIKLTGQEVSIFACLMAPVILSPTTTRYRYFASKSQQGAHSGRPETLNWWPEVALESPVKVMHTAHGESDCHTDLSHTETFENHRMDLEARLVKDIYRHIAKEKRSPYLTSSRIVVNGNVGPLALPQKFTRTRASEGTANCVHTDDEEPSNIKCLALPPQQRNAAPGPICHWHILKNDSGLELLREVRVRVSLMCMKPSLGPMIIGIQG</sequence>
<dbReference type="RefSeq" id="XP_002483975.1">
    <property type="nucleotide sequence ID" value="XM_002483930.1"/>
</dbReference>
<dbReference type="GeneID" id="8109069"/>
<comment type="cofactor">
    <cofactor evidence="1">
        <name>heme</name>
        <dbReference type="ChEBI" id="CHEBI:30413"/>
    </cofactor>
</comment>
<dbReference type="InterPro" id="IPR036396">
    <property type="entry name" value="Cyt_P450_sf"/>
</dbReference>
<evidence type="ECO:0000256" key="1">
    <source>
        <dbReference type="ARBA" id="ARBA00001971"/>
    </source>
</evidence>
<dbReference type="InterPro" id="IPR001128">
    <property type="entry name" value="Cyt_P450"/>
</dbReference>
<keyword evidence="9" id="KW-1185">Reference proteome</keyword>
<protein>
    <submittedName>
        <fullName evidence="8">Cytochrome P450, putative</fullName>
    </submittedName>
</protein>
<evidence type="ECO:0000256" key="3">
    <source>
        <dbReference type="ARBA" id="ARBA00022723"/>
    </source>
</evidence>
<evidence type="ECO:0000256" key="6">
    <source>
        <dbReference type="ARBA" id="ARBA00023033"/>
    </source>
</evidence>
<dbReference type="PANTHER" id="PTHR24287">
    <property type="entry name" value="P450, PUTATIVE (EUROFUNG)-RELATED"/>
    <property type="match status" value="1"/>
</dbReference>
<evidence type="ECO:0000313" key="8">
    <source>
        <dbReference type="EMBL" id="EED16741.1"/>
    </source>
</evidence>
<dbReference type="GO" id="GO:0016705">
    <property type="term" value="F:oxidoreductase activity, acting on paired donors, with incorporation or reduction of molecular oxygen"/>
    <property type="evidence" value="ECO:0007669"/>
    <property type="project" value="InterPro"/>
</dbReference>
<dbReference type="Pfam" id="PF00067">
    <property type="entry name" value="p450"/>
    <property type="match status" value="1"/>
</dbReference>
<keyword evidence="7" id="KW-0349">Heme</keyword>
<comment type="similarity">
    <text evidence="2 7">Belongs to the cytochrome P450 family.</text>
</comment>
<dbReference type="SUPFAM" id="SSF48264">
    <property type="entry name" value="Cytochrome P450"/>
    <property type="match status" value="1"/>
</dbReference>
<dbReference type="PANTHER" id="PTHR24287:SF17">
    <property type="entry name" value="P450, PUTATIVE (EUROFUNG)-RELATED"/>
    <property type="match status" value="1"/>
</dbReference>
<dbReference type="Gene3D" id="1.10.630.10">
    <property type="entry name" value="Cytochrome P450"/>
    <property type="match status" value="1"/>
</dbReference>
<dbReference type="InterPro" id="IPR017972">
    <property type="entry name" value="Cyt_P450_CS"/>
</dbReference>
<dbReference type="GO" id="GO:0005506">
    <property type="term" value="F:iron ion binding"/>
    <property type="evidence" value="ECO:0007669"/>
    <property type="project" value="InterPro"/>
</dbReference>
<dbReference type="GO" id="GO:0004497">
    <property type="term" value="F:monooxygenase activity"/>
    <property type="evidence" value="ECO:0007669"/>
    <property type="project" value="UniProtKB-KW"/>
</dbReference>
<dbReference type="PRINTS" id="PR00385">
    <property type="entry name" value="P450"/>
</dbReference>
<dbReference type="STRING" id="441959.B8MGJ0"/>
<dbReference type="AlphaFoldDB" id="B8MGJ0"/>
<keyword evidence="6 7" id="KW-0503">Monooxygenase</keyword>
<proteinExistence type="inferred from homology"/>
<evidence type="ECO:0000256" key="4">
    <source>
        <dbReference type="ARBA" id="ARBA00023002"/>
    </source>
</evidence>
<dbReference type="PROSITE" id="PS00086">
    <property type="entry name" value="CYTOCHROME_P450"/>
    <property type="match status" value="1"/>
</dbReference>
<dbReference type="PhylomeDB" id="B8MGJ0"/>
<dbReference type="OrthoDB" id="1470350at2759"/>
<evidence type="ECO:0000313" key="9">
    <source>
        <dbReference type="Proteomes" id="UP000001745"/>
    </source>
</evidence>
<dbReference type="EMBL" id="EQ962656">
    <property type="protein sequence ID" value="EED16741.1"/>
    <property type="molecule type" value="Genomic_DNA"/>
</dbReference>
<keyword evidence="5 7" id="KW-0408">Iron</keyword>
<keyword evidence="4 7" id="KW-0560">Oxidoreductase</keyword>
<evidence type="ECO:0000256" key="2">
    <source>
        <dbReference type="ARBA" id="ARBA00010617"/>
    </source>
</evidence>
<dbReference type="HOGENOM" id="CLU_429045_0_0_1"/>
<reference evidence="9" key="1">
    <citation type="journal article" date="2015" name="Genome Announc.">
        <title>Genome sequence of the AIDS-associated pathogen Penicillium marneffei (ATCC18224) and its near taxonomic relative Talaromyces stipitatus (ATCC10500).</title>
        <authorList>
            <person name="Nierman W.C."/>
            <person name="Fedorova-Abrams N.D."/>
            <person name="Andrianopoulos A."/>
        </authorList>
    </citation>
    <scope>NUCLEOTIDE SEQUENCE [LARGE SCALE GENOMIC DNA]</scope>
    <source>
        <strain evidence="9">ATCC 10500 / CBS 375.48 / QM 6759 / NRRL 1006</strain>
    </source>
</reference>